<gene>
    <name evidence="1" type="ORF">EV216_1034</name>
</gene>
<dbReference type="Gene3D" id="2.30.30.110">
    <property type="match status" value="1"/>
</dbReference>
<dbReference type="InterPro" id="IPR011067">
    <property type="entry name" value="Plasmid_toxin/cell-grow_inhib"/>
</dbReference>
<dbReference type="OrthoDB" id="9813449at2"/>
<dbReference type="EMBL" id="SLVM01000003">
    <property type="protein sequence ID" value="TCM86927.1"/>
    <property type="molecule type" value="Genomic_DNA"/>
</dbReference>
<dbReference type="RefSeq" id="WP_132693441.1">
    <property type="nucleotide sequence ID" value="NZ_SLVM01000003.1"/>
</dbReference>
<accession>A0A4R1Z0A7</accession>
<dbReference type="GO" id="GO:0003677">
    <property type="term" value="F:DNA binding"/>
    <property type="evidence" value="ECO:0007669"/>
    <property type="project" value="InterPro"/>
</dbReference>
<name>A0A4R1Z0A7_9RHOB</name>
<dbReference type="AlphaFoldDB" id="A0A4R1Z0A7"/>
<dbReference type="Proteomes" id="UP000295277">
    <property type="component" value="Unassembled WGS sequence"/>
</dbReference>
<protein>
    <submittedName>
        <fullName evidence="1">mRNA interferase MazF</fullName>
    </submittedName>
</protein>
<dbReference type="SUPFAM" id="SSF50118">
    <property type="entry name" value="Cell growth inhibitor/plasmid maintenance toxic component"/>
    <property type="match status" value="1"/>
</dbReference>
<sequence>MPVFERFDTAVVPFPFAEIPVLKRRPVTVLSAASFNSENGATLVAMITTAKATVWPSDIEISDLQSAGLDTPCILRFRLVTIPNDLFVRPLGRLAALDRLKAEGQLARMLLG</sequence>
<keyword evidence="2" id="KW-1185">Reference proteome</keyword>
<comment type="caution">
    <text evidence="1">The sequence shown here is derived from an EMBL/GenBank/DDBJ whole genome shotgun (WGS) entry which is preliminary data.</text>
</comment>
<evidence type="ECO:0000313" key="2">
    <source>
        <dbReference type="Proteomes" id="UP000295277"/>
    </source>
</evidence>
<dbReference type="InterPro" id="IPR003477">
    <property type="entry name" value="PemK-like"/>
</dbReference>
<organism evidence="1 2">
    <name type="scientific">Rhodovulum steppense</name>
    <dbReference type="NCBI Taxonomy" id="540251"/>
    <lineage>
        <taxon>Bacteria</taxon>
        <taxon>Pseudomonadati</taxon>
        <taxon>Pseudomonadota</taxon>
        <taxon>Alphaproteobacteria</taxon>
        <taxon>Rhodobacterales</taxon>
        <taxon>Paracoccaceae</taxon>
        <taxon>Rhodovulum</taxon>
    </lineage>
</organism>
<reference evidence="1 2" key="1">
    <citation type="submission" date="2019-03" db="EMBL/GenBank/DDBJ databases">
        <title>Genomic Encyclopedia of Type Strains, Phase IV (KMG-IV): sequencing the most valuable type-strain genomes for metagenomic binning, comparative biology and taxonomic classification.</title>
        <authorList>
            <person name="Goeker M."/>
        </authorList>
    </citation>
    <scope>NUCLEOTIDE SEQUENCE [LARGE SCALE GENOMIC DNA]</scope>
    <source>
        <strain evidence="1 2">DSM 21153</strain>
    </source>
</reference>
<proteinExistence type="predicted"/>
<dbReference type="Pfam" id="PF02452">
    <property type="entry name" value="PemK_toxin"/>
    <property type="match status" value="1"/>
</dbReference>
<evidence type="ECO:0000313" key="1">
    <source>
        <dbReference type="EMBL" id="TCM86927.1"/>
    </source>
</evidence>